<dbReference type="AlphaFoldDB" id="A0A6C0EDM8"/>
<proteinExistence type="predicted"/>
<accession>A0A6C0EDM8</accession>
<evidence type="ECO:0000313" key="1">
    <source>
        <dbReference type="EMBL" id="QHT26369.1"/>
    </source>
</evidence>
<reference evidence="1" key="1">
    <citation type="journal article" date="2020" name="Nature">
        <title>Giant virus diversity and host interactions through global metagenomics.</title>
        <authorList>
            <person name="Schulz F."/>
            <person name="Roux S."/>
            <person name="Paez-Espino D."/>
            <person name="Jungbluth S."/>
            <person name="Walsh D.A."/>
            <person name="Denef V.J."/>
            <person name="McMahon K.D."/>
            <person name="Konstantinidis K.T."/>
            <person name="Eloe-Fadrosh E.A."/>
            <person name="Kyrpides N.C."/>
            <person name="Woyke T."/>
        </authorList>
    </citation>
    <scope>NUCLEOTIDE SEQUENCE</scope>
    <source>
        <strain evidence="1">GVMAG-M-3300023179-27</strain>
    </source>
</reference>
<protein>
    <submittedName>
        <fullName evidence="1">Uncharacterized protein</fullName>
    </submittedName>
</protein>
<sequence>MGNSQYNAIPRNDSVSSMSTGISLEELQRNVTTSSLVMDTCKTDNEEKLIEPDDYPKLHELSSFLQSNKGRDFVIYSKDRTLKDAKFVLHNVDSVIANLDDINFITYVGLCGNVTQINDIEYTCSSYSVVKQWDFPDEYFRNIEAVEKKQIYEKMIKTQNKHLAFLYTVVCNDNGKYHMYLENKKMPKMKNIILNITENTTNKKVPVNVYSNASISTIKLKTKYDIVTCCSSKDFHKTISPETATGDCKVAYIKLMTPDYKYLLVDNNGEVNMQVKNGNSNFMLYNSSQFAHLINFRINPFAYLALYDSKKNTTAELDESVVRHFNFYCYVNKNNRTAIITKMYINNCKQTIYNVSDMQLVHANTNFKNYSYCLNLNDIPNTILELPDIYDLLNSKIKFADFWKLYLHPSFKYEWMTYDNITYVISKATEYILKLSKDKAFEFTFEDLSKALKFGENASKFTYQLFSLTIKHLERIVPMGFTYTVGGDIYSSGVMLNDEIKNIYVKNNKLHEWYYYILSANRDGIASYADIDKNILIEGLKLYPKFLFDLTTNANIYSKERFDKWLQSNNYIFPKKYIKNIMEQYKNIGGMMHICQSMEQMIQKKYITAEDLVKLNKKAFAYIKPIYRTDKLSSMACRHKTKYMQYVVLDDEQFYINELNNNPKVFPYIRRKTDKIIEHALTLDKNNLKYVAKPTIEMRRIAEDF</sequence>
<dbReference type="EMBL" id="MN739786">
    <property type="protein sequence ID" value="QHT26369.1"/>
    <property type="molecule type" value="Genomic_DNA"/>
</dbReference>
<name>A0A6C0EDM8_9ZZZZ</name>
<organism evidence="1">
    <name type="scientific">viral metagenome</name>
    <dbReference type="NCBI Taxonomy" id="1070528"/>
    <lineage>
        <taxon>unclassified sequences</taxon>
        <taxon>metagenomes</taxon>
        <taxon>organismal metagenomes</taxon>
    </lineage>
</organism>